<proteinExistence type="predicted"/>
<evidence type="ECO:0000313" key="4">
    <source>
        <dbReference type="EMBL" id="CAL4072795.1"/>
    </source>
</evidence>
<accession>A0AAV2Q684</accession>
<dbReference type="PANTHER" id="PTHR24036:SF5">
    <property type="entry name" value="THROMBOMODULIN"/>
    <property type="match status" value="1"/>
</dbReference>
<dbReference type="Pfam" id="PF10517">
    <property type="entry name" value="DM13"/>
    <property type="match status" value="2"/>
</dbReference>
<comment type="caution">
    <text evidence="4">The sequence shown here is derived from an EMBL/GenBank/DDBJ whole genome shotgun (WGS) entry which is preliminary data.</text>
</comment>
<evidence type="ECO:0000313" key="5">
    <source>
        <dbReference type="Proteomes" id="UP001497623"/>
    </source>
</evidence>
<evidence type="ECO:0000259" key="3">
    <source>
        <dbReference type="PROSITE" id="PS51549"/>
    </source>
</evidence>
<gene>
    <name evidence="4" type="ORF">MNOR_LOCUS8922</name>
</gene>
<dbReference type="EMBL" id="CAXKWB010004222">
    <property type="protein sequence ID" value="CAL4072795.1"/>
    <property type="molecule type" value="Genomic_DNA"/>
</dbReference>
<evidence type="ECO:0000256" key="2">
    <source>
        <dbReference type="SAM" id="SignalP"/>
    </source>
</evidence>
<keyword evidence="2" id="KW-0732">Signal</keyword>
<feature type="domain" description="DM13" evidence="3">
    <location>
        <begin position="38"/>
        <end position="148"/>
    </location>
</feature>
<dbReference type="AlphaFoldDB" id="A0AAV2Q684"/>
<evidence type="ECO:0000256" key="1">
    <source>
        <dbReference type="ARBA" id="ARBA00022737"/>
    </source>
</evidence>
<organism evidence="4 5">
    <name type="scientific">Meganyctiphanes norvegica</name>
    <name type="common">Northern krill</name>
    <name type="synonym">Thysanopoda norvegica</name>
    <dbReference type="NCBI Taxonomy" id="48144"/>
    <lineage>
        <taxon>Eukaryota</taxon>
        <taxon>Metazoa</taxon>
        <taxon>Ecdysozoa</taxon>
        <taxon>Arthropoda</taxon>
        <taxon>Crustacea</taxon>
        <taxon>Multicrustacea</taxon>
        <taxon>Malacostraca</taxon>
        <taxon>Eumalacostraca</taxon>
        <taxon>Eucarida</taxon>
        <taxon>Euphausiacea</taxon>
        <taxon>Euphausiidae</taxon>
        <taxon>Meganyctiphanes</taxon>
    </lineage>
</organism>
<dbReference type="SMART" id="SM00686">
    <property type="entry name" value="DM13"/>
    <property type="match status" value="2"/>
</dbReference>
<feature type="domain" description="DM13" evidence="3">
    <location>
        <begin position="160"/>
        <end position="265"/>
    </location>
</feature>
<name>A0AAV2Q684_MEGNR</name>
<dbReference type="InterPro" id="IPR019545">
    <property type="entry name" value="DM13_domain"/>
</dbReference>
<feature type="signal peptide" evidence="2">
    <location>
        <begin position="1"/>
        <end position="29"/>
    </location>
</feature>
<dbReference type="PROSITE" id="PS51549">
    <property type="entry name" value="DM13"/>
    <property type="match status" value="2"/>
</dbReference>
<sequence length="326" mass="36832">MHPNIMKVYSIYLSSVFCLLVWSGQGTAAQYLRDRNRGALVGKLSFLKHNVQGTVYAVDEDTLYIENFHYDGAGPDAYFWVGRRGNLPNRLGKIVKDIAVEKASPLPKFMGQNILLHMPHGIKATKDLKWFSVWSKSSGESFGHVMIPRSLDVPQQRVIPEFSRLAHDLRSGNITILDSKTFYVPDLYYDGLGPDAFFWVGYGAKPDNENGVKIPDENGSYDVISGYNGESIVLTLPNDLTVYDINYLGVWCVEYAHDFGHVLIPKDCGFLPSYSRNIKFLKCIYFSALCMNANELCFSKIIFTMRELDNAFNISLIRKNGSSYII</sequence>
<dbReference type="PANTHER" id="PTHR24036">
    <property type="entry name" value="SKELETOR-RELATED"/>
    <property type="match status" value="1"/>
</dbReference>
<keyword evidence="1" id="KW-0677">Repeat</keyword>
<keyword evidence="5" id="KW-1185">Reference proteome</keyword>
<feature type="chain" id="PRO_5043573225" description="DM13 domain-containing protein" evidence="2">
    <location>
        <begin position="30"/>
        <end position="326"/>
    </location>
</feature>
<dbReference type="Proteomes" id="UP001497623">
    <property type="component" value="Unassembled WGS sequence"/>
</dbReference>
<dbReference type="InterPro" id="IPR052126">
    <property type="entry name" value="Spindle_Org/Thrombomodulin"/>
</dbReference>
<protein>
    <recommendedName>
        <fullName evidence="3">DM13 domain-containing protein</fullName>
    </recommendedName>
</protein>
<reference evidence="4 5" key="1">
    <citation type="submission" date="2024-05" db="EMBL/GenBank/DDBJ databases">
        <authorList>
            <person name="Wallberg A."/>
        </authorList>
    </citation>
    <scope>NUCLEOTIDE SEQUENCE [LARGE SCALE GENOMIC DNA]</scope>
</reference>